<dbReference type="GO" id="GO:0016020">
    <property type="term" value="C:membrane"/>
    <property type="evidence" value="ECO:0007669"/>
    <property type="project" value="UniProtKB-SubCell"/>
</dbReference>
<dbReference type="SMART" id="SM00409">
    <property type="entry name" value="IG"/>
    <property type="match status" value="4"/>
</dbReference>
<dbReference type="InterPro" id="IPR013162">
    <property type="entry name" value="CD80_C2-set"/>
</dbReference>
<dbReference type="CDD" id="cd00063">
    <property type="entry name" value="FN3"/>
    <property type="match status" value="1"/>
</dbReference>
<feature type="compositionally biased region" description="Low complexity" evidence="6">
    <location>
        <begin position="750"/>
        <end position="768"/>
    </location>
</feature>
<evidence type="ECO:0000313" key="10">
    <source>
        <dbReference type="Proteomes" id="UP000494163"/>
    </source>
</evidence>
<comment type="subcellular location">
    <subcellularLocation>
        <location evidence="1">Membrane</location>
        <topology evidence="1">Single-pass membrane protein</topology>
    </subcellularLocation>
</comment>
<dbReference type="Pfam" id="PF13895">
    <property type="entry name" value="Ig_2"/>
    <property type="match status" value="1"/>
</dbReference>
<dbReference type="InterPro" id="IPR036179">
    <property type="entry name" value="Ig-like_dom_sf"/>
</dbReference>
<dbReference type="PANTHER" id="PTHR23278">
    <property type="entry name" value="SIDESTEP PROTEIN"/>
    <property type="match status" value="1"/>
</dbReference>
<evidence type="ECO:0000256" key="6">
    <source>
        <dbReference type="SAM" id="MobiDB-lite"/>
    </source>
</evidence>
<dbReference type="SUPFAM" id="SSF49265">
    <property type="entry name" value="Fibronectin type III"/>
    <property type="match status" value="1"/>
</dbReference>
<evidence type="ECO:0000256" key="5">
    <source>
        <dbReference type="ARBA" id="ARBA00023157"/>
    </source>
</evidence>
<dbReference type="FunFam" id="2.60.40.10:FF:001341">
    <property type="entry name" value="Sidestep, isoform B"/>
    <property type="match status" value="1"/>
</dbReference>
<feature type="compositionally biased region" description="Low complexity" evidence="6">
    <location>
        <begin position="13"/>
        <end position="40"/>
    </location>
</feature>
<dbReference type="OrthoDB" id="6250964at2759"/>
<accession>A0A0M5J6L1</accession>
<evidence type="ECO:0000256" key="1">
    <source>
        <dbReference type="ARBA" id="ARBA00004167"/>
    </source>
</evidence>
<evidence type="ECO:0000313" key="9">
    <source>
        <dbReference type="EMBL" id="ALC45568.1"/>
    </source>
</evidence>
<keyword evidence="5" id="KW-1015">Disulfide bond</keyword>
<dbReference type="InterPro" id="IPR003599">
    <property type="entry name" value="Ig_sub"/>
</dbReference>
<feature type="domain" description="Ig-like" evidence="8">
    <location>
        <begin position="310"/>
        <end position="406"/>
    </location>
</feature>
<dbReference type="InterPro" id="IPR013106">
    <property type="entry name" value="Ig_V-set"/>
</dbReference>
<feature type="transmembrane region" description="Helical" evidence="7">
    <location>
        <begin position="50"/>
        <end position="71"/>
    </location>
</feature>
<dbReference type="InterPro" id="IPR036116">
    <property type="entry name" value="FN3_sf"/>
</dbReference>
<dbReference type="Pfam" id="PF08205">
    <property type="entry name" value="C2-set_2"/>
    <property type="match status" value="2"/>
</dbReference>
<evidence type="ECO:0000256" key="2">
    <source>
        <dbReference type="ARBA" id="ARBA00022692"/>
    </source>
</evidence>
<evidence type="ECO:0000256" key="7">
    <source>
        <dbReference type="SAM" id="Phobius"/>
    </source>
</evidence>
<name>A0A0M5J6L1_DROBS</name>
<dbReference type="Gene3D" id="2.60.40.10">
    <property type="entry name" value="Immunoglobulins"/>
    <property type="match status" value="6"/>
</dbReference>
<dbReference type="SUPFAM" id="SSF48726">
    <property type="entry name" value="Immunoglobulin"/>
    <property type="match status" value="5"/>
</dbReference>
<dbReference type="PROSITE" id="PS50835">
    <property type="entry name" value="IG_LIKE"/>
    <property type="match status" value="4"/>
</dbReference>
<feature type="domain" description="Ig-like" evidence="8">
    <location>
        <begin position="205"/>
        <end position="303"/>
    </location>
</feature>
<dbReference type="SMART" id="SM00408">
    <property type="entry name" value="IGc2"/>
    <property type="match status" value="3"/>
</dbReference>
<proteinExistence type="predicted"/>
<dbReference type="AlphaFoldDB" id="A0A0M5J6L1"/>
<evidence type="ECO:0000259" key="8">
    <source>
        <dbReference type="PROSITE" id="PS50835"/>
    </source>
</evidence>
<dbReference type="CDD" id="cd00099">
    <property type="entry name" value="IgV"/>
    <property type="match status" value="1"/>
</dbReference>
<organism evidence="9 10">
    <name type="scientific">Drosophila busckii</name>
    <name type="common">Fruit fly</name>
    <dbReference type="NCBI Taxonomy" id="30019"/>
    <lineage>
        <taxon>Eukaryota</taxon>
        <taxon>Metazoa</taxon>
        <taxon>Ecdysozoa</taxon>
        <taxon>Arthropoda</taxon>
        <taxon>Hexapoda</taxon>
        <taxon>Insecta</taxon>
        <taxon>Pterygota</taxon>
        <taxon>Neoptera</taxon>
        <taxon>Endopterygota</taxon>
        <taxon>Diptera</taxon>
        <taxon>Brachycera</taxon>
        <taxon>Muscomorpha</taxon>
        <taxon>Ephydroidea</taxon>
        <taxon>Drosophilidae</taxon>
        <taxon>Drosophila</taxon>
    </lineage>
</organism>
<feature type="transmembrane region" description="Helical" evidence="7">
    <location>
        <begin position="785"/>
        <end position="811"/>
    </location>
</feature>
<dbReference type="InterPro" id="IPR003961">
    <property type="entry name" value="FN3_dom"/>
</dbReference>
<feature type="domain" description="Ig-like" evidence="8">
    <location>
        <begin position="412"/>
        <end position="497"/>
    </location>
</feature>
<keyword evidence="4 7" id="KW-0472">Membrane</keyword>
<dbReference type="EMBL" id="CP012526">
    <property type="protein sequence ID" value="ALC45568.1"/>
    <property type="molecule type" value="Genomic_DNA"/>
</dbReference>
<dbReference type="InterPro" id="IPR003598">
    <property type="entry name" value="Ig_sub2"/>
</dbReference>
<sequence>MTAMQLSKTAHDSSSSNSNNKGAAATTTTMHTHYQRQQQHNTHHKSRTRWTLRASNIAAMLLLFLLCLQFTHAEEESQDFQKNIPARLVWAAAGKTVELPCDLTPPTPQDSVKLLLWFKDTTGIPLYSLDSRGGNVKLAPHAAIASDLGQRLFFSIAENPKDSRLQIKDVKPEDSGVYRCRIDFFNSPTRNFRHNLTLVVPPEEPRIFDAQGKEISQMAGPFREGYELFLCCQVRGGRPPPKVTWWRDGNELIGTSHTSIEEGATVMVNQLLIGTTTRDYYGARIECRAQGTRLLEPVSKDVTVQVHLKPVRVKIITPNDLLTAGHPMAIRCESWGSYPAAKIAWLLDGEPIRNAEVTVHSDKEDANITTSILTLKVTSENDNAELTCRATNPWFSGGAIEDKRIIRVAYPPTVSVHLANEDPSRMVTRAEGQNVTFKCRADARPPVTSYSWFKNGMRMSGESTEIMHLTQLERESAGAYACGATNTEGETRSSSLTLKVQFSPRCKPGTEQTSIGAINMHSIQVKCEVDADPPESVRFSWTYNNTRNVSPVLNSRIQSNGLTSTMTYLPQTDSELITLACWASNVVGRQTTPCLVHILPANAPEAPKACELRNDTVLEVVCVAGSDGGLSQYFMLEVVGGDLLYASESAAGRSTQFGDTNVLSENEISTLNDQATSAPIFRMQENSPQFRLNNLEPGREYQFLVYAVNAKGRSEPPVVIERVRVAAQLGPYDESILSEDPTPAETTHHVSGSSVGGVSVSSSSKAGSLGTGASIGNGPEKQSTLLILAAVVAIGAVVVTSIIVAGIVVVCRHRPRPPEPQEVRKSMRPARNDVPSMYIEEEELNELEEGGGRAAEIRSRVTPATSHLCSGAGVGSSGGAIVGIGGPHHYISESFIQYAQPSLNGDVLLPLLVTSSQPSGRYRRAAAPHSATMSNVVVAMPPTAVAKLCATTSTTASSSLAAWPPKCVVNFSRNQITTKLIDPDLILPRGELEFTTLDSTLK</sequence>
<gene>
    <name evidence="9" type="ORF">Dbus_chr3Rg318</name>
</gene>
<dbReference type="PANTHER" id="PTHR23278:SF4">
    <property type="entry name" value="SIDESTEP, ISOFORM C"/>
    <property type="match status" value="1"/>
</dbReference>
<dbReference type="InterPro" id="IPR013783">
    <property type="entry name" value="Ig-like_fold"/>
</dbReference>
<feature type="region of interest" description="Disordered" evidence="6">
    <location>
        <begin position="734"/>
        <end position="775"/>
    </location>
</feature>
<feature type="domain" description="Ig-like" evidence="8">
    <location>
        <begin position="94"/>
        <end position="197"/>
    </location>
</feature>
<dbReference type="OMA" id="TRNFRVN"/>
<reference evidence="9 10" key="1">
    <citation type="submission" date="2015-08" db="EMBL/GenBank/DDBJ databases">
        <title>Ancestral chromatin configuration constrains chromatin evolution on differentiating sex chromosomes in Drosophila.</title>
        <authorList>
            <person name="Zhou Q."/>
            <person name="Bachtrog D."/>
        </authorList>
    </citation>
    <scope>NUCLEOTIDE SEQUENCE [LARGE SCALE GENOMIC DNA]</scope>
    <source>
        <tissue evidence="9">Whole larvae</tissue>
    </source>
</reference>
<evidence type="ECO:0000256" key="3">
    <source>
        <dbReference type="ARBA" id="ARBA00022989"/>
    </source>
</evidence>
<keyword evidence="10" id="KW-1185">Reference proteome</keyword>
<dbReference type="InterPro" id="IPR007110">
    <property type="entry name" value="Ig-like_dom"/>
</dbReference>
<evidence type="ECO:0000256" key="4">
    <source>
        <dbReference type="ARBA" id="ARBA00023136"/>
    </source>
</evidence>
<dbReference type="Pfam" id="PF07686">
    <property type="entry name" value="V-set"/>
    <property type="match status" value="1"/>
</dbReference>
<dbReference type="Proteomes" id="UP000494163">
    <property type="component" value="Chromosome 3R"/>
</dbReference>
<dbReference type="STRING" id="30019.A0A0M5J6L1"/>
<protein>
    <submittedName>
        <fullName evidence="9">Side</fullName>
    </submittedName>
</protein>
<feature type="region of interest" description="Disordered" evidence="6">
    <location>
        <begin position="1"/>
        <end position="48"/>
    </location>
</feature>
<keyword evidence="2 7" id="KW-0812">Transmembrane</keyword>
<keyword evidence="3 7" id="KW-1133">Transmembrane helix</keyword>